<feature type="region of interest" description="Disordered" evidence="1">
    <location>
        <begin position="1"/>
        <end position="32"/>
    </location>
</feature>
<organism evidence="2 3">
    <name type="scientific">Oleoguttula mirabilis</name>
    <dbReference type="NCBI Taxonomy" id="1507867"/>
    <lineage>
        <taxon>Eukaryota</taxon>
        <taxon>Fungi</taxon>
        <taxon>Dikarya</taxon>
        <taxon>Ascomycota</taxon>
        <taxon>Pezizomycotina</taxon>
        <taxon>Dothideomycetes</taxon>
        <taxon>Dothideomycetidae</taxon>
        <taxon>Mycosphaerellales</taxon>
        <taxon>Teratosphaeriaceae</taxon>
        <taxon>Oleoguttula</taxon>
    </lineage>
</organism>
<feature type="compositionally biased region" description="Low complexity" evidence="1">
    <location>
        <begin position="215"/>
        <end position="227"/>
    </location>
</feature>
<feature type="compositionally biased region" description="Polar residues" evidence="1">
    <location>
        <begin position="178"/>
        <end position="214"/>
    </location>
</feature>
<protein>
    <submittedName>
        <fullName evidence="2">Uncharacterized protein</fullName>
    </submittedName>
</protein>
<evidence type="ECO:0000313" key="3">
    <source>
        <dbReference type="Proteomes" id="UP001324427"/>
    </source>
</evidence>
<sequence length="490" mass="54994">MPPVRSMASVKPMKTERTHEENQERAYIAASRRSDRSLEARVESARRASEIHKRRTGRSLRVTEQDVVNEEMYEEEDDDLPMQYRRLTAHLQTQNADFDRRLHAYLTNHVAMRTALGQAVQDAWSTNNQASNPVNNQGHQYQQNAQFMNPGMMQMQQPVYQQPPMMPQPQMYNRSSASYRQTPYPVQSPSGQSMRPNWHNRSASVATPQDAFNYQQQSQPQSAQTSPVEPTKMDDRRISQSAQQSSPHTPQSQQQQVSSPQHLSPVMSRTGSTSNLTTGFKKLSQSPQQMPTPPQQPLQQLQQPRQQPMPSPFYASFDHQMNSGMTPFSMALPMDSQQLLAGSSAFDSNDPITSMFMPPQMPQQHTGMKPEQQRYYSYNPNGKPKNSNNVDNHQTSFNGLSQTLAPGCLDTSVGAMDSNVFINTSQSAATEYFNTPFTPAGLDMGFGTGFGMDSFMPVGSGNTSGQVTPIDEDWANMVHEDMFVSQQSVS</sequence>
<name>A0AAV9JUZ5_9PEZI</name>
<reference evidence="2 3" key="1">
    <citation type="submission" date="2021-11" db="EMBL/GenBank/DDBJ databases">
        <title>Black yeast isolated from Biological Soil Crust.</title>
        <authorList>
            <person name="Kurbessoian T."/>
        </authorList>
    </citation>
    <scope>NUCLEOTIDE SEQUENCE [LARGE SCALE GENOMIC DNA]</scope>
    <source>
        <strain evidence="2 3">CCFEE 5522</strain>
    </source>
</reference>
<feature type="region of interest" description="Disordered" evidence="1">
    <location>
        <begin position="178"/>
        <end position="320"/>
    </location>
</feature>
<feature type="compositionally biased region" description="Polar residues" evidence="1">
    <location>
        <begin position="267"/>
        <end position="278"/>
    </location>
</feature>
<evidence type="ECO:0000313" key="2">
    <source>
        <dbReference type="EMBL" id="KAK4549120.1"/>
    </source>
</evidence>
<gene>
    <name evidence="2" type="ORF">LTR36_007577</name>
</gene>
<evidence type="ECO:0000256" key="1">
    <source>
        <dbReference type="SAM" id="MobiDB-lite"/>
    </source>
</evidence>
<comment type="caution">
    <text evidence="2">The sequence shown here is derived from an EMBL/GenBank/DDBJ whole genome shotgun (WGS) entry which is preliminary data.</text>
</comment>
<accession>A0AAV9JUZ5</accession>
<dbReference type="AlphaFoldDB" id="A0AAV9JUZ5"/>
<dbReference type="EMBL" id="JAVFHQ010000005">
    <property type="protein sequence ID" value="KAK4549120.1"/>
    <property type="molecule type" value="Genomic_DNA"/>
</dbReference>
<feature type="compositionally biased region" description="Low complexity" evidence="1">
    <location>
        <begin position="239"/>
        <end position="265"/>
    </location>
</feature>
<dbReference type="Proteomes" id="UP001324427">
    <property type="component" value="Unassembled WGS sequence"/>
</dbReference>
<feature type="compositionally biased region" description="Basic and acidic residues" evidence="1">
    <location>
        <begin position="13"/>
        <end position="24"/>
    </location>
</feature>
<feature type="compositionally biased region" description="Low complexity" evidence="1">
    <location>
        <begin position="297"/>
        <end position="308"/>
    </location>
</feature>
<proteinExistence type="predicted"/>
<keyword evidence="3" id="KW-1185">Reference proteome</keyword>